<accession>A0A1D9MHZ2</accession>
<keyword evidence="2" id="KW-0378">Hydrolase</keyword>
<dbReference type="Proteomes" id="UP000176288">
    <property type="component" value="Chromosome"/>
</dbReference>
<protein>
    <recommendedName>
        <fullName evidence="3">AB hydrolase-1 domain-containing protein</fullName>
    </recommendedName>
</protein>
<comment type="similarity">
    <text evidence="1">Belongs to the peptidase S33 family.</text>
</comment>
<evidence type="ECO:0000313" key="4">
    <source>
        <dbReference type="EMBL" id="AOZ71925.1"/>
    </source>
</evidence>
<gene>
    <name evidence="4" type="ORF">BK816_00325</name>
</gene>
<dbReference type="KEGG" id="avu:BK816_00325"/>
<dbReference type="RefSeq" id="WP_071163391.1">
    <property type="nucleotide sequence ID" value="NZ_CP017812.1"/>
</dbReference>
<evidence type="ECO:0000256" key="2">
    <source>
        <dbReference type="ARBA" id="ARBA00022801"/>
    </source>
</evidence>
<sequence>METNTWKNGDFTYRDHVLNLPWDHQNPDNGLGTLEVFAREVVRDGGEKLPYLVFFQGGPGCASPRPINPEGGWLGRLLKDYRVLLLDQRGTGASTPLAAPQINALGNIEQQLQYLRLLRTDQIVADAEAFRAELCPDEKWTLFGQSYGGFCITTYLSYYPQAIERVLLTGGTPALDTSADDIYRLTYDKLRFRHEQFNRRFPETEAMIRRVCAHLEDHEELLPTGERLSARRLRTVGINLGRDTGFMHLRLMFENPFTTLGGTTRLRPDFLAQVGGEVSMARTPLYALMHETIYAGATPALEGQATNWAAHRISREVAGFAEDANPLAKDEPFFLTGEHIYPWMFEEDPALTPLAEVANALAQYTNWPPLYLPQQLAANQIPGAAAIYFDDIFVPVEPSLKWVKTAGIERYVTSKYQHSGIGTAGAEILGQLLELSR</sequence>
<feature type="domain" description="AB hydrolase-1" evidence="3">
    <location>
        <begin position="51"/>
        <end position="187"/>
    </location>
</feature>
<evidence type="ECO:0000256" key="1">
    <source>
        <dbReference type="ARBA" id="ARBA00010088"/>
    </source>
</evidence>
<dbReference type="Gene3D" id="3.40.50.1820">
    <property type="entry name" value="alpha/beta hydrolase"/>
    <property type="match status" value="1"/>
</dbReference>
<dbReference type="GO" id="GO:0006508">
    <property type="term" value="P:proteolysis"/>
    <property type="evidence" value="ECO:0007669"/>
    <property type="project" value="InterPro"/>
</dbReference>
<keyword evidence="5" id="KW-1185">Reference proteome</keyword>
<dbReference type="EMBL" id="CP017812">
    <property type="protein sequence ID" value="AOZ71925.1"/>
    <property type="molecule type" value="Genomic_DNA"/>
</dbReference>
<reference evidence="4 5" key="1">
    <citation type="submission" date="2016-10" db="EMBL/GenBank/DDBJ databases">
        <title>Actinomyces aegypiusis sp. nov., isolated from the Aegypius monachus in Qinghai Tibet Plateau China.</title>
        <authorList>
            <person name="Wang Y."/>
        </authorList>
    </citation>
    <scope>NUCLEOTIDE SEQUENCE [LARGE SCALE GENOMIC DNA]</scope>
    <source>
        <strain evidence="4 5">VUL4_3</strain>
    </source>
</reference>
<dbReference type="InterPro" id="IPR029058">
    <property type="entry name" value="AB_hydrolase_fold"/>
</dbReference>
<dbReference type="SUPFAM" id="SSF53474">
    <property type="entry name" value="alpha/beta-Hydrolases"/>
    <property type="match status" value="1"/>
</dbReference>
<name>A0A1D9MHZ2_9ACTO</name>
<dbReference type="STRING" id="1912795.BK816_00325"/>
<dbReference type="PANTHER" id="PTHR43248">
    <property type="entry name" value="2-SUCCINYL-6-HYDROXY-2,4-CYCLOHEXADIENE-1-CARBOXYLATE SYNTHASE"/>
    <property type="match status" value="1"/>
</dbReference>
<dbReference type="OrthoDB" id="9796770at2"/>
<dbReference type="Pfam" id="PF00561">
    <property type="entry name" value="Abhydrolase_1"/>
    <property type="match status" value="1"/>
</dbReference>
<dbReference type="InterPro" id="IPR000073">
    <property type="entry name" value="AB_hydrolase_1"/>
</dbReference>
<dbReference type="InterPro" id="IPR051601">
    <property type="entry name" value="Serine_prot/Carboxylest_S33"/>
</dbReference>
<evidence type="ECO:0000313" key="5">
    <source>
        <dbReference type="Proteomes" id="UP000176288"/>
    </source>
</evidence>
<dbReference type="InterPro" id="IPR002410">
    <property type="entry name" value="Peptidase_S33"/>
</dbReference>
<evidence type="ECO:0000259" key="3">
    <source>
        <dbReference type="Pfam" id="PF00561"/>
    </source>
</evidence>
<organism evidence="4 5">
    <name type="scientific">Boudabousia tangfeifanii</name>
    <dbReference type="NCBI Taxonomy" id="1912795"/>
    <lineage>
        <taxon>Bacteria</taxon>
        <taxon>Bacillati</taxon>
        <taxon>Actinomycetota</taxon>
        <taxon>Actinomycetes</taxon>
        <taxon>Actinomycetales</taxon>
        <taxon>Actinomycetaceae</taxon>
        <taxon>Boudabousia</taxon>
    </lineage>
</organism>
<dbReference type="PANTHER" id="PTHR43248:SF2">
    <property type="entry name" value="PROLYL AMINOPEPTIDASE"/>
    <property type="match status" value="1"/>
</dbReference>
<proteinExistence type="inferred from homology"/>
<dbReference type="AlphaFoldDB" id="A0A1D9MHZ2"/>
<dbReference type="GO" id="GO:0004177">
    <property type="term" value="F:aminopeptidase activity"/>
    <property type="evidence" value="ECO:0007669"/>
    <property type="project" value="UniProtKB-EC"/>
</dbReference>
<dbReference type="PRINTS" id="PR00793">
    <property type="entry name" value="PROAMNOPTASE"/>
</dbReference>